<dbReference type="PANTHER" id="PTHR43009">
    <property type="entry name" value="HOMOGENTISATE SOLANESYLTRANSFERASE, CHLOROPLASTIC"/>
    <property type="match status" value="1"/>
</dbReference>
<evidence type="ECO:0000313" key="5">
    <source>
        <dbReference type="Proteomes" id="UP000028999"/>
    </source>
</evidence>
<dbReference type="PaxDb" id="3708-A0A078F5T9"/>
<keyword evidence="3" id="KW-1133">Transmembrane helix</keyword>
<protein>
    <submittedName>
        <fullName evidence="4">BnaA05g27180D protein</fullName>
    </submittedName>
</protein>
<comment type="similarity">
    <text evidence="1">Belongs to the UbiA prenyltransferase family.</text>
</comment>
<gene>
    <name evidence="4" type="primary">BnaA05g27180D</name>
    <name evidence="4" type="ORF">GSBRNA2T00000250001</name>
</gene>
<dbReference type="AlphaFoldDB" id="A0A078F5T9"/>
<evidence type="ECO:0000256" key="2">
    <source>
        <dbReference type="ARBA" id="ARBA00022679"/>
    </source>
</evidence>
<feature type="transmembrane region" description="Helical" evidence="3">
    <location>
        <begin position="75"/>
        <end position="92"/>
    </location>
</feature>
<organism evidence="4 5">
    <name type="scientific">Brassica napus</name>
    <name type="common">Rape</name>
    <dbReference type="NCBI Taxonomy" id="3708"/>
    <lineage>
        <taxon>Eukaryota</taxon>
        <taxon>Viridiplantae</taxon>
        <taxon>Streptophyta</taxon>
        <taxon>Embryophyta</taxon>
        <taxon>Tracheophyta</taxon>
        <taxon>Spermatophyta</taxon>
        <taxon>Magnoliopsida</taxon>
        <taxon>eudicotyledons</taxon>
        <taxon>Gunneridae</taxon>
        <taxon>Pentapetalae</taxon>
        <taxon>rosids</taxon>
        <taxon>malvids</taxon>
        <taxon>Brassicales</taxon>
        <taxon>Brassicaceae</taxon>
        <taxon>Brassiceae</taxon>
        <taxon>Brassica</taxon>
    </lineage>
</organism>
<accession>A0A078F5T9</accession>
<keyword evidence="3" id="KW-0812">Transmembrane</keyword>
<evidence type="ECO:0000256" key="3">
    <source>
        <dbReference type="SAM" id="Phobius"/>
    </source>
</evidence>
<feature type="transmembrane region" description="Helical" evidence="3">
    <location>
        <begin position="104"/>
        <end position="122"/>
    </location>
</feature>
<evidence type="ECO:0000256" key="1">
    <source>
        <dbReference type="ARBA" id="ARBA00005985"/>
    </source>
</evidence>
<dbReference type="STRING" id="3708.A0A078F5T9"/>
<feature type="transmembrane region" description="Helical" evidence="3">
    <location>
        <begin position="35"/>
        <end position="55"/>
    </location>
</feature>
<keyword evidence="5" id="KW-1185">Reference proteome</keyword>
<dbReference type="EMBL" id="LK031986">
    <property type="protein sequence ID" value="CDY08482.1"/>
    <property type="molecule type" value="Genomic_DNA"/>
</dbReference>
<dbReference type="GO" id="GO:0016740">
    <property type="term" value="F:transferase activity"/>
    <property type="evidence" value="ECO:0007669"/>
    <property type="project" value="UniProtKB-KW"/>
</dbReference>
<dbReference type="Gramene" id="CDY08482">
    <property type="protein sequence ID" value="CDY08482"/>
    <property type="gene ID" value="GSBRNA2T00000250001"/>
</dbReference>
<reference evidence="4 5" key="1">
    <citation type="journal article" date="2014" name="Science">
        <title>Plant genetics. Early allopolyploid evolution in the post-Neolithic Brassica napus oilseed genome.</title>
        <authorList>
            <person name="Chalhoub B."/>
            <person name="Denoeud F."/>
            <person name="Liu S."/>
            <person name="Parkin I.A."/>
            <person name="Tang H."/>
            <person name="Wang X."/>
            <person name="Chiquet J."/>
            <person name="Belcram H."/>
            <person name="Tong C."/>
            <person name="Samans B."/>
            <person name="Correa M."/>
            <person name="Da Silva C."/>
            <person name="Just J."/>
            <person name="Falentin C."/>
            <person name="Koh C.S."/>
            <person name="Le Clainche I."/>
            <person name="Bernard M."/>
            <person name="Bento P."/>
            <person name="Noel B."/>
            <person name="Labadie K."/>
            <person name="Alberti A."/>
            <person name="Charles M."/>
            <person name="Arnaud D."/>
            <person name="Guo H."/>
            <person name="Daviaud C."/>
            <person name="Alamery S."/>
            <person name="Jabbari K."/>
            <person name="Zhao M."/>
            <person name="Edger P.P."/>
            <person name="Chelaifa H."/>
            <person name="Tack D."/>
            <person name="Lassalle G."/>
            <person name="Mestiri I."/>
            <person name="Schnel N."/>
            <person name="Le Paslier M.C."/>
            <person name="Fan G."/>
            <person name="Renault V."/>
            <person name="Bayer P.E."/>
            <person name="Golicz A.A."/>
            <person name="Manoli S."/>
            <person name="Lee T.H."/>
            <person name="Thi V.H."/>
            <person name="Chalabi S."/>
            <person name="Hu Q."/>
            <person name="Fan C."/>
            <person name="Tollenaere R."/>
            <person name="Lu Y."/>
            <person name="Battail C."/>
            <person name="Shen J."/>
            <person name="Sidebottom C.H."/>
            <person name="Wang X."/>
            <person name="Canaguier A."/>
            <person name="Chauveau A."/>
            <person name="Berard A."/>
            <person name="Deniot G."/>
            <person name="Guan M."/>
            <person name="Liu Z."/>
            <person name="Sun F."/>
            <person name="Lim Y.P."/>
            <person name="Lyons E."/>
            <person name="Town C.D."/>
            <person name="Bancroft I."/>
            <person name="Wang X."/>
            <person name="Meng J."/>
            <person name="Ma J."/>
            <person name="Pires J.C."/>
            <person name="King G.J."/>
            <person name="Brunel D."/>
            <person name="Delourme R."/>
            <person name="Renard M."/>
            <person name="Aury J.M."/>
            <person name="Adams K.L."/>
            <person name="Batley J."/>
            <person name="Snowdon R.J."/>
            <person name="Tost J."/>
            <person name="Edwards D."/>
            <person name="Zhou Y."/>
            <person name="Hua W."/>
            <person name="Sharpe A.G."/>
            <person name="Paterson A.H."/>
            <person name="Guan C."/>
            <person name="Wincker P."/>
        </authorList>
    </citation>
    <scope>NUCLEOTIDE SEQUENCE [LARGE SCALE GENOMIC DNA]</scope>
    <source>
        <strain evidence="5">cv. Darmor-bzh</strain>
    </source>
</reference>
<evidence type="ECO:0000313" key="4">
    <source>
        <dbReference type="EMBL" id="CDY08482.1"/>
    </source>
</evidence>
<keyword evidence="2" id="KW-0808">Transferase</keyword>
<dbReference type="PANTHER" id="PTHR43009:SF10">
    <property type="entry name" value="HOMOGENTISATE SOLANESYLTRANSFERASE, CHLOROPLASTIC"/>
    <property type="match status" value="1"/>
</dbReference>
<keyword evidence="3" id="KW-0472">Membrane</keyword>
<name>A0A078F5T9_BRANA</name>
<sequence>MVETVTCNKIYIYTFLFFCLFAQRKVTLVKRNRKVAMLNVLVVCNCLFAYDFPFIKHTRPCFKHLYRVFRGSLMIPAHMILASCLVFQTWVLEKANYTKEAIAGYYRFIWNLFYAEYLLFPFF</sequence>
<dbReference type="Proteomes" id="UP000028999">
    <property type="component" value="Unassembled WGS sequence"/>
</dbReference>
<proteinExistence type="inferred from homology"/>
<feature type="transmembrane region" description="Helical" evidence="3">
    <location>
        <begin position="6"/>
        <end position="23"/>
    </location>
</feature>